<name>A0A6P7SXC7_9MOLL</name>
<dbReference type="KEGG" id="osn:115217426"/>
<dbReference type="Proteomes" id="UP000515154">
    <property type="component" value="Linkage group LG11"/>
</dbReference>
<dbReference type="InterPro" id="IPR035912">
    <property type="entry name" value="EHR_sf"/>
</dbReference>
<dbReference type="SUPFAM" id="SSF143875">
    <property type="entry name" value="ERH-like"/>
    <property type="match status" value="1"/>
</dbReference>
<dbReference type="InterPro" id="IPR000781">
    <property type="entry name" value="ERH"/>
</dbReference>
<comment type="similarity">
    <text evidence="1">Belongs to the E(R) family.</text>
</comment>
<dbReference type="PANTHER" id="PTHR12373">
    <property type="entry name" value="ENHANCER OF RUDIMENTARY ERH"/>
    <property type="match status" value="1"/>
</dbReference>
<evidence type="ECO:0000313" key="2">
    <source>
        <dbReference type="Proteomes" id="UP000515154"/>
    </source>
</evidence>
<dbReference type="AlphaFoldDB" id="A0A6P7SXC7"/>
<evidence type="ECO:0000313" key="3">
    <source>
        <dbReference type="RefSeq" id="XP_029642983.1"/>
    </source>
</evidence>
<organism evidence="2 3">
    <name type="scientific">Octopus sinensis</name>
    <name type="common">East Asian common octopus</name>
    <dbReference type="NCBI Taxonomy" id="2607531"/>
    <lineage>
        <taxon>Eukaryota</taxon>
        <taxon>Metazoa</taxon>
        <taxon>Spiralia</taxon>
        <taxon>Lophotrochozoa</taxon>
        <taxon>Mollusca</taxon>
        <taxon>Cephalopoda</taxon>
        <taxon>Coleoidea</taxon>
        <taxon>Octopodiformes</taxon>
        <taxon>Octopoda</taxon>
        <taxon>Incirrata</taxon>
        <taxon>Octopodidae</taxon>
        <taxon>Octopus</taxon>
    </lineage>
</organism>
<accession>A0A6P7SXC7</accession>
<gene>
    <name evidence="3" type="primary">LOC115217426</name>
</gene>
<sequence>MAGHPRISDKYHYLNPNLKTNSHTILLVQVQSSPDTRTYSDYDSLGECLEGVCKIYEEHLKRKNPNSPTVIYDINQLFDFIDRLNDISCLVFQKSTKTYIPHNQSWLKERIYHMLRKQAGK</sequence>
<dbReference type="Gene3D" id="3.30.2260.10">
    <property type="entry name" value="Enhancer of rudimentary"/>
    <property type="match status" value="1"/>
</dbReference>
<reference evidence="3" key="1">
    <citation type="submission" date="2025-08" db="UniProtKB">
        <authorList>
            <consortium name="RefSeq"/>
        </authorList>
    </citation>
    <scope>IDENTIFICATION</scope>
</reference>
<protein>
    <submittedName>
        <fullName evidence="3">Enhancer of rudimentary homolog</fullName>
    </submittedName>
</protein>
<dbReference type="RefSeq" id="XP_029642983.1">
    <property type="nucleotide sequence ID" value="XM_029787123.2"/>
</dbReference>
<dbReference type="Pfam" id="PF01133">
    <property type="entry name" value="ER"/>
    <property type="match status" value="1"/>
</dbReference>
<dbReference type="PIRSF" id="PIRSF016393">
    <property type="entry name" value="Enh_rudimentary"/>
    <property type="match status" value="1"/>
</dbReference>
<dbReference type="PANTHER" id="PTHR12373:SF0">
    <property type="entry name" value="ENHANCER OF RUDIMENTARY HOMOLOG"/>
    <property type="match status" value="1"/>
</dbReference>
<proteinExistence type="inferred from homology"/>
<keyword evidence="2" id="KW-1185">Reference proteome</keyword>
<evidence type="ECO:0000256" key="1">
    <source>
        <dbReference type="ARBA" id="ARBA00007491"/>
    </source>
</evidence>